<feature type="domain" description="Smf/DprA SLOG" evidence="3">
    <location>
        <begin position="64"/>
        <end position="270"/>
    </location>
</feature>
<dbReference type="STRING" id="868864.Dester_0074"/>
<evidence type="ECO:0000256" key="1">
    <source>
        <dbReference type="ARBA" id="ARBA00006525"/>
    </source>
</evidence>
<dbReference type="EMBL" id="CP002543">
    <property type="protein sequence ID" value="ADY72733.1"/>
    <property type="molecule type" value="Genomic_DNA"/>
</dbReference>
<reference evidence="6" key="2">
    <citation type="submission" date="2011-02" db="EMBL/GenBank/DDBJ databases">
        <title>The complete genome of Desulfurobacterium thermolithotrophum DSM 11699.</title>
        <authorList>
            <consortium name="US DOE Joint Genome Institute (JGI-PGF)"/>
            <person name="Lucas S."/>
            <person name="Copeland A."/>
            <person name="Lapidus A."/>
            <person name="Bruce D."/>
            <person name="Goodwin L."/>
            <person name="Pitluck S."/>
            <person name="Kyrpides N."/>
            <person name="Mavromatis K."/>
            <person name="Pagani I."/>
            <person name="Ivanova N."/>
            <person name="Mikhailova N."/>
            <person name="Daligault H."/>
            <person name="Detter J.C."/>
            <person name="Tapia R."/>
            <person name="Han C."/>
            <person name="Land M."/>
            <person name="Hauser L."/>
            <person name="Markowitz V."/>
            <person name="Cheng J.-F."/>
            <person name="Hugenholtz P."/>
            <person name="Woyke T."/>
            <person name="Wu D."/>
            <person name="Spring S."/>
            <person name="Brambilla E."/>
            <person name="Klenk H.-P."/>
            <person name="Eisen J.A."/>
        </authorList>
    </citation>
    <scope>NUCLEOTIDE SEQUENCE [LARGE SCALE GENOMIC DNA]</scope>
    <source>
        <strain evidence="6">DSM 11699 / BSA</strain>
    </source>
</reference>
<comment type="similarity">
    <text evidence="1">Belongs to the DprA/Smf family.</text>
</comment>
<dbReference type="Gene3D" id="1.10.10.10">
    <property type="entry name" value="Winged helix-like DNA-binding domain superfamily/Winged helix DNA-binding domain"/>
    <property type="match status" value="1"/>
</dbReference>
<evidence type="ECO:0000313" key="5">
    <source>
        <dbReference type="EMBL" id="ADY72733.1"/>
    </source>
</evidence>
<dbReference type="InterPro" id="IPR057666">
    <property type="entry name" value="DrpA_SLOG"/>
</dbReference>
<dbReference type="InterPro" id="IPR003488">
    <property type="entry name" value="DprA"/>
</dbReference>
<name>F0S0K5_DESTD</name>
<dbReference type="FunCoup" id="F0S0K5">
    <property type="interactions" value="285"/>
</dbReference>
<proteinExistence type="inferred from homology"/>
<dbReference type="PANTHER" id="PTHR43022:SF1">
    <property type="entry name" value="PROTEIN SMF"/>
    <property type="match status" value="1"/>
</dbReference>
<feature type="domain" description="DprA winged helix" evidence="4">
    <location>
        <begin position="289"/>
        <end position="332"/>
    </location>
</feature>
<dbReference type="HOGENOM" id="CLU_029601_0_3_0"/>
<dbReference type="Pfam" id="PF02481">
    <property type="entry name" value="DNA_processg_A"/>
    <property type="match status" value="1"/>
</dbReference>
<dbReference type="InParanoid" id="F0S0K5"/>
<keyword evidence="2" id="KW-0175">Coiled coil</keyword>
<evidence type="ECO:0000259" key="3">
    <source>
        <dbReference type="Pfam" id="PF02481"/>
    </source>
</evidence>
<reference evidence="5 6" key="1">
    <citation type="journal article" date="2011" name="Stand. Genomic Sci.">
        <title>Complete genome sequence of the thermophilic sulfur-reducer Desulfurobacterium thermolithotrophum type strain (BSA(T)) from a deep-sea hydrothermal vent.</title>
        <authorList>
            <person name="Goker M."/>
            <person name="Daligault H."/>
            <person name="Mwirichia R."/>
            <person name="Lapidus A."/>
            <person name="Lucas S."/>
            <person name="Deshpande S."/>
            <person name="Pagani I."/>
            <person name="Tapia R."/>
            <person name="Cheng J.F."/>
            <person name="Goodwin L."/>
            <person name="Pitluck S."/>
            <person name="Liolios K."/>
            <person name="Ivanova N."/>
            <person name="Mavromatis K."/>
            <person name="Mikhailova N."/>
            <person name="Pati A."/>
            <person name="Chen A."/>
            <person name="Palaniappan K."/>
            <person name="Han C."/>
            <person name="Land M."/>
            <person name="Hauser L."/>
            <person name="Pan C."/>
            <person name="Brambilla E.M."/>
            <person name="Rohde M."/>
            <person name="Spring S."/>
            <person name="Sikorski J."/>
            <person name="Wirth R."/>
            <person name="Detter J.C."/>
            <person name="Woyke T."/>
            <person name="Bristow J."/>
            <person name="Eisen J.A."/>
            <person name="Markowitz V."/>
            <person name="Hugenholtz P."/>
            <person name="Kyrpides N.C."/>
            <person name="Klenk H.P."/>
        </authorList>
    </citation>
    <scope>NUCLEOTIDE SEQUENCE [LARGE SCALE GENOMIC DNA]</scope>
    <source>
        <strain evidence="6">DSM 11699 / BSA</strain>
    </source>
</reference>
<organism evidence="5 6">
    <name type="scientific">Desulfurobacterium thermolithotrophum (strain DSM 11699 / BSA)</name>
    <dbReference type="NCBI Taxonomy" id="868864"/>
    <lineage>
        <taxon>Bacteria</taxon>
        <taxon>Pseudomonadati</taxon>
        <taxon>Aquificota</taxon>
        <taxon>Aquificia</taxon>
        <taxon>Desulfurobacteriales</taxon>
        <taxon>Desulfurobacteriaceae</taxon>
        <taxon>Desulfurobacterium</taxon>
    </lineage>
</organism>
<dbReference type="OrthoDB" id="9785707at2"/>
<dbReference type="SUPFAM" id="SSF46785">
    <property type="entry name" value="Winged helix' DNA-binding domain"/>
    <property type="match status" value="1"/>
</dbReference>
<accession>F0S0K5</accession>
<keyword evidence="6" id="KW-1185">Reference proteome</keyword>
<gene>
    <name evidence="5" type="ordered locus">Dester_0074</name>
</gene>
<dbReference type="InterPro" id="IPR036388">
    <property type="entry name" value="WH-like_DNA-bd_sf"/>
</dbReference>
<dbReference type="Pfam" id="PF17782">
    <property type="entry name" value="WHD_DprA"/>
    <property type="match status" value="1"/>
</dbReference>
<dbReference type="eggNOG" id="COG0758">
    <property type="taxonomic scope" value="Bacteria"/>
</dbReference>
<dbReference type="Proteomes" id="UP000007102">
    <property type="component" value="Chromosome"/>
</dbReference>
<dbReference type="KEGG" id="dte:Dester_0074"/>
<dbReference type="RefSeq" id="WP_013637693.1">
    <property type="nucleotide sequence ID" value="NC_015185.1"/>
</dbReference>
<sequence length="337" mass="37052">MEETLISIAFLFKRGIGARKYIFLLKNYESLSEAVRKEKIDLSKELKLAEKELRKAKKLGIKIVPLCSESYPSLLKEIHQPPIVLYVRGTLPDIPFIAVVGSRKTSNYGRRIAYSLGKFLSENDISVVSGLAYGIDSYAHKGAIDGKGKTIAVLGSGVDSIYPRGNFSLAERIVDTGGAIISEFPLGTKPSKENFPRRNRIISGISHATIVVEAGEKSGALITADFALEQGRTVFAVPGNIDSSFSKGTNRLIKEGASPLLDFKDLFDELSFLKKSSIKQYIPENFKGIYELLSRSPLSIDQIADKLDMDIPTLTTLLLEMEILGLVRKEGGIYTTL</sequence>
<dbReference type="NCBIfam" id="TIGR00732">
    <property type="entry name" value="dprA"/>
    <property type="match status" value="1"/>
</dbReference>
<feature type="coiled-coil region" evidence="2">
    <location>
        <begin position="25"/>
        <end position="59"/>
    </location>
</feature>
<protein>
    <submittedName>
        <fullName evidence="5">DNA protecting protein DprA</fullName>
    </submittedName>
</protein>
<dbReference type="InterPro" id="IPR041614">
    <property type="entry name" value="DprA_WH"/>
</dbReference>
<dbReference type="AlphaFoldDB" id="F0S0K5"/>
<dbReference type="SUPFAM" id="SSF102405">
    <property type="entry name" value="MCP/YpsA-like"/>
    <property type="match status" value="1"/>
</dbReference>
<evidence type="ECO:0000313" key="6">
    <source>
        <dbReference type="Proteomes" id="UP000007102"/>
    </source>
</evidence>
<dbReference type="GO" id="GO:0009294">
    <property type="term" value="P:DNA-mediated transformation"/>
    <property type="evidence" value="ECO:0007669"/>
    <property type="project" value="InterPro"/>
</dbReference>
<dbReference type="InterPro" id="IPR036390">
    <property type="entry name" value="WH_DNA-bd_sf"/>
</dbReference>
<dbReference type="PANTHER" id="PTHR43022">
    <property type="entry name" value="PROTEIN SMF"/>
    <property type="match status" value="1"/>
</dbReference>
<evidence type="ECO:0000259" key="4">
    <source>
        <dbReference type="Pfam" id="PF17782"/>
    </source>
</evidence>
<evidence type="ECO:0000256" key="2">
    <source>
        <dbReference type="SAM" id="Coils"/>
    </source>
</evidence>
<dbReference type="Gene3D" id="3.40.50.450">
    <property type="match status" value="1"/>
</dbReference>